<accession>A0ABR3LFG2</accession>
<name>A0ABR3LFG2_9TELE</name>
<reference evidence="1 2" key="1">
    <citation type="submission" date="2023-09" db="EMBL/GenBank/DDBJ databases">
        <authorList>
            <person name="Wang M."/>
        </authorList>
    </citation>
    <scope>NUCLEOTIDE SEQUENCE [LARGE SCALE GENOMIC DNA]</scope>
    <source>
        <strain evidence="1">GT-2023</strain>
        <tissue evidence="1">Liver</tissue>
    </source>
</reference>
<dbReference type="EMBL" id="JAYMGO010000022">
    <property type="protein sequence ID" value="KAL1251130.1"/>
    <property type="molecule type" value="Genomic_DNA"/>
</dbReference>
<dbReference type="Proteomes" id="UP001558613">
    <property type="component" value="Unassembled WGS sequence"/>
</dbReference>
<sequence length="127" mass="14208">MQKESSPYSHTWLTPGACLVMSIITMQQMEVDIFGMENKSSAERSIRGTDEAPTATANRWANMLTDIPTKKTAESADILSIFPRLLDIPGLIDQHFGLLFGDATFAKLVYPHKAKGYCTEPWPHTDY</sequence>
<evidence type="ECO:0000313" key="2">
    <source>
        <dbReference type="Proteomes" id="UP001558613"/>
    </source>
</evidence>
<proteinExistence type="predicted"/>
<keyword evidence="2" id="KW-1185">Reference proteome</keyword>
<comment type="caution">
    <text evidence="1">The sequence shown here is derived from an EMBL/GenBank/DDBJ whole genome shotgun (WGS) entry which is preliminary data.</text>
</comment>
<evidence type="ECO:0000313" key="1">
    <source>
        <dbReference type="EMBL" id="KAL1251130.1"/>
    </source>
</evidence>
<gene>
    <name evidence="1" type="ORF">QQF64_018926</name>
</gene>
<protein>
    <submittedName>
        <fullName evidence="1">Uncharacterized protein</fullName>
    </submittedName>
</protein>
<organism evidence="1 2">
    <name type="scientific">Cirrhinus molitorella</name>
    <name type="common">mud carp</name>
    <dbReference type="NCBI Taxonomy" id="172907"/>
    <lineage>
        <taxon>Eukaryota</taxon>
        <taxon>Metazoa</taxon>
        <taxon>Chordata</taxon>
        <taxon>Craniata</taxon>
        <taxon>Vertebrata</taxon>
        <taxon>Euteleostomi</taxon>
        <taxon>Actinopterygii</taxon>
        <taxon>Neopterygii</taxon>
        <taxon>Teleostei</taxon>
        <taxon>Ostariophysi</taxon>
        <taxon>Cypriniformes</taxon>
        <taxon>Cyprinidae</taxon>
        <taxon>Labeoninae</taxon>
        <taxon>Labeonini</taxon>
        <taxon>Cirrhinus</taxon>
    </lineage>
</organism>